<gene>
    <name evidence="2" type="ORF">LBRM2904_20.4420</name>
</gene>
<reference evidence="2 3" key="1">
    <citation type="submission" date="2018-09" db="EMBL/GenBank/DDBJ databases">
        <authorList>
            <person name="Peiro R."/>
            <person name="Begona"/>
            <person name="Cbmso G."/>
            <person name="Lopez M."/>
            <person name="Gonzalez S."/>
        </authorList>
    </citation>
    <scope>NUCLEOTIDE SEQUENCE [LARGE SCALE GENOMIC DNA]</scope>
</reference>
<dbReference type="InterPro" id="IPR032942">
    <property type="entry name" value="BPI/LBP/Plunc"/>
</dbReference>
<evidence type="ECO:0000313" key="3">
    <source>
        <dbReference type="Proteomes" id="UP000319462"/>
    </source>
</evidence>
<dbReference type="AlphaFoldDB" id="A0A3P3Z5A1"/>
<feature type="transmembrane region" description="Helical" evidence="1">
    <location>
        <begin position="157"/>
        <end position="180"/>
    </location>
</feature>
<sequence>MTLLPRSSSALHGASSLPLSISRPHVAPSATLRHPYCASLFNFFLFFCSLPVGFLYPCLLGHINAAVSTRVPTTPVRCAVPPYLFHRVGLCPTTALPRCLPSITHHLSPSPRYCRSLYPLPPVFPAVLFVRVFRRCAFVAMPVYGKRSSGKVGARRWWRCLSWLVFLFICGAVISLLQMMSTGPLSRVRTTDANNIVPCPPANLSVAVTSTVINRFIAAAVIPKIQEDNNTLVIPEQEVDHVWVGEMVLQHFKLKSLTVNTALPDEQSLVLHSKGFAMEVEKSRFIFHYMGIRCDGTFWVTLNETDVEAVLRLTLLPDGRWSATFPHLEVDWGQLVVYHQLDSKACGIAQKVLEIFIGDFDAFVVSQIKKKLDEEAPSKAAESLNDVFAKIGIRAMTPPVMTADTLRVMLDLNPVDFGCAPAPTASAMPDLISRDMAIRTTLTSVNNLLYNAAQAGRLRVEHDLPAEWNTSLFEDIIPELYQACRECYLYTDVQAAKAPVLDVPQDGEVLVVAKDLILGLYVHPKSMWQVATLADIVTEKKSGSCAGSAAVSRSFDIKKTSSWRTRKPLPVLAIRLSAACGVRNISAETGRSISYELLPVENVSVQIEASNIGDVNTTELEKAIAKAWNDFAAPLANSESPLRLPPFFQKAILEVGLAAIQGGVDVDLEAEFMQGVFSKL</sequence>
<dbReference type="Gene3D" id="3.15.10.10">
    <property type="entry name" value="Bactericidal permeability-increasing protein, domain 1"/>
    <property type="match status" value="1"/>
</dbReference>
<proteinExistence type="predicted"/>
<dbReference type="SUPFAM" id="SSF55394">
    <property type="entry name" value="Bactericidal permeability-increasing protein, BPI"/>
    <property type="match status" value="1"/>
</dbReference>
<evidence type="ECO:0000256" key="1">
    <source>
        <dbReference type="SAM" id="Phobius"/>
    </source>
</evidence>
<dbReference type="PANTHER" id="PTHR10504">
    <property type="entry name" value="BACTERICIDAL PERMEABILITY-INCREASING BPI PROTEIN-RELATED"/>
    <property type="match status" value="1"/>
</dbReference>
<dbReference type="GO" id="GO:0008289">
    <property type="term" value="F:lipid binding"/>
    <property type="evidence" value="ECO:0007669"/>
    <property type="project" value="InterPro"/>
</dbReference>
<keyword evidence="1" id="KW-0472">Membrane</keyword>
<protein>
    <submittedName>
        <fullName evidence="2">Expression_site-associated_protein_5_(ESAG5)</fullName>
    </submittedName>
</protein>
<keyword evidence="1" id="KW-1133">Transmembrane helix</keyword>
<feature type="transmembrane region" description="Helical" evidence="1">
    <location>
        <begin position="39"/>
        <end position="60"/>
    </location>
</feature>
<evidence type="ECO:0000313" key="2">
    <source>
        <dbReference type="EMBL" id="SYZ65398.1"/>
    </source>
</evidence>
<name>A0A3P3Z5A1_LEIBR</name>
<dbReference type="InterPro" id="IPR017943">
    <property type="entry name" value="Bactericidal_perm-incr_a/b_dom"/>
</dbReference>
<dbReference type="EMBL" id="LS997619">
    <property type="protein sequence ID" value="SYZ65398.1"/>
    <property type="molecule type" value="Genomic_DNA"/>
</dbReference>
<dbReference type="Proteomes" id="UP000319462">
    <property type="component" value="Chromosome 20"/>
</dbReference>
<dbReference type="Gene3D" id="3.15.20.10">
    <property type="entry name" value="Bactericidal permeability-increasing protein, domain 2"/>
    <property type="match status" value="1"/>
</dbReference>
<keyword evidence="1" id="KW-0812">Transmembrane</keyword>
<accession>A0A3P3Z5A1</accession>
<organism evidence="2 3">
    <name type="scientific">Leishmania braziliensis MHOM/BR/75/M2904</name>
    <dbReference type="NCBI Taxonomy" id="420245"/>
    <lineage>
        <taxon>Eukaryota</taxon>
        <taxon>Discoba</taxon>
        <taxon>Euglenozoa</taxon>
        <taxon>Kinetoplastea</taxon>
        <taxon>Metakinetoplastina</taxon>
        <taxon>Trypanosomatida</taxon>
        <taxon>Trypanosomatidae</taxon>
        <taxon>Leishmaniinae</taxon>
        <taxon>Leishmania</taxon>
        <taxon>Leishmania braziliensis species complex</taxon>
    </lineage>
</organism>
<dbReference type="PANTHER" id="PTHR10504:SF131">
    <property type="entry name" value="BPI2 DOMAIN-CONTAINING PROTEIN"/>
    <property type="match status" value="1"/>
</dbReference>